<name>A0A8D8BMJ1_CULPI</name>
<dbReference type="AlphaFoldDB" id="A0A8D8BMJ1"/>
<evidence type="ECO:0000313" key="2">
    <source>
        <dbReference type="EMBL" id="CAG6476230.1"/>
    </source>
</evidence>
<dbReference type="EMBL" id="HBUE01078077">
    <property type="protein sequence ID" value="CAG6476230.1"/>
    <property type="molecule type" value="Transcribed_RNA"/>
</dbReference>
<organism evidence="2">
    <name type="scientific">Culex pipiens</name>
    <name type="common">House mosquito</name>
    <dbReference type="NCBI Taxonomy" id="7175"/>
    <lineage>
        <taxon>Eukaryota</taxon>
        <taxon>Metazoa</taxon>
        <taxon>Ecdysozoa</taxon>
        <taxon>Arthropoda</taxon>
        <taxon>Hexapoda</taxon>
        <taxon>Insecta</taxon>
        <taxon>Pterygota</taxon>
        <taxon>Neoptera</taxon>
        <taxon>Endopterygota</taxon>
        <taxon>Diptera</taxon>
        <taxon>Nematocera</taxon>
        <taxon>Culicoidea</taxon>
        <taxon>Culicidae</taxon>
        <taxon>Culicinae</taxon>
        <taxon>Culicini</taxon>
        <taxon>Culex</taxon>
        <taxon>Culex</taxon>
    </lineage>
</organism>
<sequence length="159" mass="18135">MIEEMERLNSLPTVDDLSLHKVLEIINLLLTRPHQLLRRRAHRSQLGPVVQQLILDVLLGRLHPLDHVLDINPVDLSIPLNFRPEPHVSCNHRPLNQLMLPSGRPQTVVVPGVEVNARKHVLGDERLDAQLAERDGRLDGHLGTQQNRLPERPSVDDRR</sequence>
<proteinExistence type="predicted"/>
<feature type="compositionally biased region" description="Basic and acidic residues" evidence="1">
    <location>
        <begin position="149"/>
        <end position="159"/>
    </location>
</feature>
<evidence type="ECO:0000256" key="1">
    <source>
        <dbReference type="SAM" id="MobiDB-lite"/>
    </source>
</evidence>
<reference evidence="2" key="1">
    <citation type="submission" date="2021-05" db="EMBL/GenBank/DDBJ databases">
        <authorList>
            <person name="Alioto T."/>
            <person name="Alioto T."/>
            <person name="Gomez Garrido J."/>
        </authorList>
    </citation>
    <scope>NUCLEOTIDE SEQUENCE</scope>
</reference>
<protein>
    <submittedName>
        <fullName evidence="2">(northern house mosquito) hypothetical protein</fullName>
    </submittedName>
</protein>
<feature type="region of interest" description="Disordered" evidence="1">
    <location>
        <begin position="135"/>
        <end position="159"/>
    </location>
</feature>
<accession>A0A8D8BMJ1</accession>